<feature type="transmembrane region" description="Helical" evidence="1">
    <location>
        <begin position="6"/>
        <end position="25"/>
    </location>
</feature>
<keyword evidence="3" id="KW-1185">Reference proteome</keyword>
<evidence type="ECO:0000313" key="2">
    <source>
        <dbReference type="EMBL" id="SFQ84765.1"/>
    </source>
</evidence>
<reference evidence="2 3" key="1">
    <citation type="submission" date="2016-10" db="EMBL/GenBank/DDBJ databases">
        <authorList>
            <person name="Varghese N."/>
            <person name="Submissions S."/>
        </authorList>
    </citation>
    <scope>NUCLEOTIDE SEQUENCE [LARGE SCALE GENOMIC DNA]</scope>
    <source>
        <strain evidence="2 3">DSM 13796</strain>
    </source>
</reference>
<dbReference type="Proteomes" id="UP000182762">
    <property type="component" value="Unassembled WGS sequence"/>
</dbReference>
<evidence type="ECO:0000313" key="3">
    <source>
        <dbReference type="Proteomes" id="UP000182762"/>
    </source>
</evidence>
<keyword evidence="1" id="KW-1133">Transmembrane helix</keyword>
<name>A0A1I6BV25_9BACI</name>
<keyword evidence="1" id="KW-0812">Transmembrane</keyword>
<sequence>MMFAIEAIIGYVCFFILNFVVDKFFNKQKASFGRLSIISLIQTIIAIIIYVII</sequence>
<organism evidence="2 3">
    <name type="scientific">Priestia endophytica DSM 13796</name>
    <dbReference type="NCBI Taxonomy" id="1121089"/>
    <lineage>
        <taxon>Bacteria</taxon>
        <taxon>Bacillati</taxon>
        <taxon>Bacillota</taxon>
        <taxon>Bacilli</taxon>
        <taxon>Bacillales</taxon>
        <taxon>Bacillaceae</taxon>
        <taxon>Priestia</taxon>
    </lineage>
</organism>
<protein>
    <submittedName>
        <fullName evidence="2">Uncharacterized protein</fullName>
    </submittedName>
</protein>
<dbReference type="EMBL" id="FOXX01000014">
    <property type="protein sequence ID" value="SFQ84765.1"/>
    <property type="molecule type" value="Genomic_DNA"/>
</dbReference>
<accession>A0A1I6BV25</accession>
<comment type="caution">
    <text evidence="2">The sequence shown here is derived from an EMBL/GenBank/DDBJ whole genome shotgun (WGS) entry which is preliminary data.</text>
</comment>
<keyword evidence="1" id="KW-0472">Membrane</keyword>
<proteinExistence type="predicted"/>
<evidence type="ECO:0000256" key="1">
    <source>
        <dbReference type="SAM" id="Phobius"/>
    </source>
</evidence>
<gene>
    <name evidence="2" type="ORF">SAMN02745910_04275</name>
</gene>
<feature type="transmembrane region" description="Helical" evidence="1">
    <location>
        <begin position="32"/>
        <end position="52"/>
    </location>
</feature>